<feature type="transmembrane region" description="Helical" evidence="1">
    <location>
        <begin position="6"/>
        <end position="26"/>
    </location>
</feature>
<dbReference type="AlphaFoldDB" id="A0A1H2PK74"/>
<reference evidence="3" key="1">
    <citation type="submission" date="2016-09" db="EMBL/GenBank/DDBJ databases">
        <authorList>
            <person name="Varghese N."/>
            <person name="Submissions S."/>
        </authorList>
    </citation>
    <scope>NUCLEOTIDE SEQUENCE [LARGE SCALE GENOMIC DNA]</scope>
    <source>
        <strain evidence="3">JS23</strain>
    </source>
</reference>
<name>A0A1H2PK74_9BURK</name>
<keyword evidence="3" id="KW-1185">Reference proteome</keyword>
<dbReference type="Proteomes" id="UP000243719">
    <property type="component" value="Unassembled WGS sequence"/>
</dbReference>
<protein>
    <submittedName>
        <fullName evidence="2">Uncharacterized protein</fullName>
    </submittedName>
</protein>
<sequence length="115" mass="12842">MTLPRFVLRYTAVPFLALVLVSTWAVRRESSEVDARQYAALVVAFPSMPADLRDATAEAMRGGQMGKTDYADLVRRTLARGIILDWPAVPETDVARQRARLLVLLHESGRNESTQ</sequence>
<dbReference type="EMBL" id="FNLO01000001">
    <property type="protein sequence ID" value="SDV46695.1"/>
    <property type="molecule type" value="Genomic_DNA"/>
</dbReference>
<organism evidence="2 3">
    <name type="scientific">Chitinasiproducens palmae</name>
    <dbReference type="NCBI Taxonomy" id="1770053"/>
    <lineage>
        <taxon>Bacteria</taxon>
        <taxon>Pseudomonadati</taxon>
        <taxon>Pseudomonadota</taxon>
        <taxon>Betaproteobacteria</taxon>
        <taxon>Burkholderiales</taxon>
        <taxon>Burkholderiaceae</taxon>
        <taxon>Chitinasiproducens</taxon>
    </lineage>
</organism>
<keyword evidence="1" id="KW-0472">Membrane</keyword>
<evidence type="ECO:0000313" key="3">
    <source>
        <dbReference type="Proteomes" id="UP000243719"/>
    </source>
</evidence>
<gene>
    <name evidence="2" type="ORF">SAMN05216551_101553</name>
</gene>
<dbReference type="OrthoDB" id="9025100at2"/>
<keyword evidence="1" id="KW-1133">Transmembrane helix</keyword>
<proteinExistence type="predicted"/>
<accession>A0A1H2PK74</accession>
<evidence type="ECO:0000256" key="1">
    <source>
        <dbReference type="SAM" id="Phobius"/>
    </source>
</evidence>
<keyword evidence="1" id="KW-0812">Transmembrane</keyword>
<evidence type="ECO:0000313" key="2">
    <source>
        <dbReference type="EMBL" id="SDV46695.1"/>
    </source>
</evidence>
<dbReference type="RefSeq" id="WP_091904289.1">
    <property type="nucleotide sequence ID" value="NZ_FNLO01000001.1"/>
</dbReference>